<dbReference type="GeneID" id="89927257"/>
<dbReference type="AlphaFoldDB" id="A0AAV9P6H4"/>
<evidence type="ECO:0000313" key="2">
    <source>
        <dbReference type="Proteomes" id="UP001337655"/>
    </source>
</evidence>
<keyword evidence="2" id="KW-1185">Reference proteome</keyword>
<dbReference type="CDD" id="cd14728">
    <property type="entry name" value="Ere-like"/>
    <property type="match status" value="1"/>
</dbReference>
<dbReference type="GO" id="GO:0046677">
    <property type="term" value="P:response to antibiotic"/>
    <property type="evidence" value="ECO:0007669"/>
    <property type="project" value="InterPro"/>
</dbReference>
<dbReference type="SUPFAM" id="SSF159501">
    <property type="entry name" value="EreA/ChaN-like"/>
    <property type="match status" value="1"/>
</dbReference>
<gene>
    <name evidence="1" type="ORF">LTR77_005917</name>
</gene>
<dbReference type="PIRSF" id="PIRSF036794">
    <property type="entry name" value="UCP_erythr_ester"/>
    <property type="match status" value="1"/>
</dbReference>
<name>A0AAV9P6H4_9PEZI</name>
<dbReference type="InterPro" id="IPR052036">
    <property type="entry name" value="Hydrolase/PRTase-associated"/>
</dbReference>
<dbReference type="InterPro" id="IPR014622">
    <property type="entry name" value="UCP036794_erythomycin"/>
</dbReference>
<dbReference type="PANTHER" id="PTHR31299:SF0">
    <property type="entry name" value="ESTERASE, PUTATIVE (AFU_ORTHOLOGUE AFUA_1G05850)-RELATED"/>
    <property type="match status" value="1"/>
</dbReference>
<protein>
    <recommendedName>
        <fullName evidence="3">Erythromycin esterase</fullName>
    </recommendedName>
</protein>
<dbReference type="Gene3D" id="3.40.1660.10">
    <property type="entry name" value="EreA-like (biosynthetic domain)"/>
    <property type="match status" value="1"/>
</dbReference>
<comment type="caution">
    <text evidence="1">The sequence shown here is derived from an EMBL/GenBank/DDBJ whole genome shotgun (WGS) entry which is preliminary data.</text>
</comment>
<evidence type="ECO:0000313" key="1">
    <source>
        <dbReference type="EMBL" id="KAK5168608.1"/>
    </source>
</evidence>
<sequence>MVQNVPLMIKEAAQRLPEIESKDFGSFFDSFGQSKVVLIGDASHGTSEFYRARAAITRCLIEEHGFNIVAVEGDWPDAKVVDRYVRHNPAKHAETNTKEMDVFNHFPRWMWRNTETSSFVNWLRKHNASQPVDQRTMFAGLDLYSMGKSMRAVLEYLDRVDPETAKLARSRYSCLEPWADDPAAYGRQAWLKRAAPCEKGVVAMLKDLLAKRLELTKHDGEDFFNAEMNARLIKDAEGYYRSMYYGRDDSWNRRDTHFFDTLVRLLQHRKGGKAVVWAHNSHVGDARATGKSSRDELNVGQLCKEQWGSSCSIIGCGSHTGTVAAADEWDGPMEVMDVNPSREDSYERLMHDTRVPSFVLDLREGHLNPTLRQALLQPRLERFIGVIYRPLTERISHYTKANLPEQLDAYVWFDESRAVKAFETAQPDEPVSAGETYPFGL</sequence>
<proteinExistence type="predicted"/>
<dbReference type="InterPro" id="IPR007815">
    <property type="entry name" value="Emycin_Estase"/>
</dbReference>
<reference evidence="1 2" key="1">
    <citation type="submission" date="2023-08" db="EMBL/GenBank/DDBJ databases">
        <title>Black Yeasts Isolated from many extreme environments.</title>
        <authorList>
            <person name="Coleine C."/>
            <person name="Stajich J.E."/>
            <person name="Selbmann L."/>
        </authorList>
    </citation>
    <scope>NUCLEOTIDE SEQUENCE [LARGE SCALE GENOMIC DNA]</scope>
    <source>
        <strain evidence="1 2">CCFEE 5935</strain>
    </source>
</reference>
<dbReference type="EMBL" id="JAVRRT010000009">
    <property type="protein sequence ID" value="KAK5168608.1"/>
    <property type="molecule type" value="Genomic_DNA"/>
</dbReference>
<evidence type="ECO:0008006" key="3">
    <source>
        <dbReference type="Google" id="ProtNLM"/>
    </source>
</evidence>
<dbReference type="PANTHER" id="PTHR31299">
    <property type="entry name" value="ESTERASE, PUTATIVE (AFU_ORTHOLOGUE AFUA_1G05850)-RELATED"/>
    <property type="match status" value="1"/>
</dbReference>
<dbReference type="RefSeq" id="XP_064658074.1">
    <property type="nucleotide sequence ID" value="XM_064803159.1"/>
</dbReference>
<accession>A0AAV9P6H4</accession>
<dbReference type="Pfam" id="PF05139">
    <property type="entry name" value="Erythro_esteras"/>
    <property type="match status" value="1"/>
</dbReference>
<dbReference type="Gene3D" id="3.30.1870.10">
    <property type="entry name" value="EreA-like, domain 2"/>
    <property type="match status" value="1"/>
</dbReference>
<dbReference type="Proteomes" id="UP001337655">
    <property type="component" value="Unassembled WGS sequence"/>
</dbReference>
<organism evidence="1 2">
    <name type="scientific">Saxophila tyrrhenica</name>
    <dbReference type="NCBI Taxonomy" id="1690608"/>
    <lineage>
        <taxon>Eukaryota</taxon>
        <taxon>Fungi</taxon>
        <taxon>Dikarya</taxon>
        <taxon>Ascomycota</taxon>
        <taxon>Pezizomycotina</taxon>
        <taxon>Dothideomycetes</taxon>
        <taxon>Dothideomycetidae</taxon>
        <taxon>Mycosphaerellales</taxon>
        <taxon>Extremaceae</taxon>
        <taxon>Saxophila</taxon>
    </lineage>
</organism>